<keyword evidence="3" id="KW-1185">Reference proteome</keyword>
<sequence>MPSVCRFDDLAPDLSTLTSYDETHLVDYLRLLDADDEGADWREIAVVLFELDPVAEPQRAQTMYASHLARARWMTEVGYAHLLGPRTR</sequence>
<comment type="caution">
    <text evidence="2">The sequence shown here is derived from an EMBL/GenBank/DDBJ whole genome shotgun (WGS) entry which is preliminary data.</text>
</comment>
<feature type="domain" description="T6SS Transcription factor RovC-like DNA binding" evidence="1">
    <location>
        <begin position="13"/>
        <end position="83"/>
    </location>
</feature>
<reference evidence="2 3" key="1">
    <citation type="submission" date="2021-08" db="EMBL/GenBank/DDBJ databases">
        <title>Comparative Genomics Analysis of the Genus Qipengyuania Reveals Extensive Genetic Diversity and Metabolic Versatility, Including the Description of Fifteen Novel Species.</title>
        <authorList>
            <person name="Liu Y."/>
        </authorList>
    </citation>
    <scope>NUCLEOTIDE SEQUENCE [LARGE SCALE GENOMIC DNA]</scope>
    <source>
        <strain evidence="2 3">6D47A</strain>
    </source>
</reference>
<evidence type="ECO:0000259" key="1">
    <source>
        <dbReference type="Pfam" id="PF10074"/>
    </source>
</evidence>
<gene>
    <name evidence="2" type="ORF">K3174_05730</name>
</gene>
<dbReference type="RefSeq" id="WP_221556689.1">
    <property type="nucleotide sequence ID" value="NZ_JAIGNO010000003.1"/>
</dbReference>
<protein>
    <submittedName>
        <fullName evidence="2">DUF2285 domain-containing protein</fullName>
    </submittedName>
</protein>
<organism evidence="2 3">
    <name type="scientific">Qipengyuania qiaonensis</name>
    <dbReference type="NCBI Taxonomy" id="2867240"/>
    <lineage>
        <taxon>Bacteria</taxon>
        <taxon>Pseudomonadati</taxon>
        <taxon>Pseudomonadota</taxon>
        <taxon>Alphaproteobacteria</taxon>
        <taxon>Sphingomonadales</taxon>
        <taxon>Erythrobacteraceae</taxon>
        <taxon>Qipengyuania</taxon>
    </lineage>
</organism>
<evidence type="ECO:0000313" key="2">
    <source>
        <dbReference type="EMBL" id="MBX7482022.1"/>
    </source>
</evidence>
<name>A0ABS7JAK7_9SPHN</name>
<evidence type="ECO:0000313" key="3">
    <source>
        <dbReference type="Proteomes" id="UP000755104"/>
    </source>
</evidence>
<accession>A0ABS7JAK7</accession>
<dbReference type="EMBL" id="JAIGNO010000003">
    <property type="protein sequence ID" value="MBX7482022.1"/>
    <property type="molecule type" value="Genomic_DNA"/>
</dbReference>
<proteinExistence type="predicted"/>
<dbReference type="InterPro" id="IPR018754">
    <property type="entry name" value="RovC-like_DNA-bd"/>
</dbReference>
<dbReference type="Proteomes" id="UP000755104">
    <property type="component" value="Unassembled WGS sequence"/>
</dbReference>
<dbReference type="Pfam" id="PF10074">
    <property type="entry name" value="RovC_DNA-bd"/>
    <property type="match status" value="1"/>
</dbReference>